<protein>
    <recommendedName>
        <fullName evidence="2">Srp40 C-terminal domain-containing protein</fullName>
    </recommendedName>
</protein>
<feature type="compositionally biased region" description="Polar residues" evidence="1">
    <location>
        <begin position="364"/>
        <end position="375"/>
    </location>
</feature>
<gene>
    <name evidence="3" type="ORF">FH972_013466</name>
</gene>
<proteinExistence type="predicted"/>
<feature type="region of interest" description="Disordered" evidence="1">
    <location>
        <begin position="106"/>
        <end position="148"/>
    </location>
</feature>
<feature type="region of interest" description="Disordered" evidence="1">
    <location>
        <begin position="444"/>
        <end position="467"/>
    </location>
</feature>
<dbReference type="GO" id="GO:0005730">
    <property type="term" value="C:nucleolus"/>
    <property type="evidence" value="ECO:0007669"/>
    <property type="project" value="InterPro"/>
</dbReference>
<dbReference type="InterPro" id="IPR039191">
    <property type="entry name" value="Nopp140-like"/>
</dbReference>
<evidence type="ECO:0000313" key="4">
    <source>
        <dbReference type="Proteomes" id="UP000327013"/>
    </source>
</evidence>
<dbReference type="OrthoDB" id="5599646at2759"/>
<dbReference type="AlphaFoldDB" id="A0A5N6R7U6"/>
<feature type="compositionally biased region" description="Basic and acidic residues" evidence="1">
    <location>
        <begin position="110"/>
        <end position="132"/>
    </location>
</feature>
<dbReference type="PANTHER" id="PTHR23216:SF1">
    <property type="entry name" value="NUCLEOLAR AND COILED-BODY PHOSPHOPROTEIN 1"/>
    <property type="match status" value="1"/>
</dbReference>
<name>A0A5N6R7U6_9ROSI</name>
<dbReference type="Proteomes" id="UP000327013">
    <property type="component" value="Chromosome 5"/>
</dbReference>
<dbReference type="Pfam" id="PF05022">
    <property type="entry name" value="SRP40_C"/>
    <property type="match status" value="1"/>
</dbReference>
<evidence type="ECO:0000259" key="2">
    <source>
        <dbReference type="Pfam" id="PF05022"/>
    </source>
</evidence>
<evidence type="ECO:0000256" key="1">
    <source>
        <dbReference type="SAM" id="MobiDB-lite"/>
    </source>
</evidence>
<feature type="domain" description="Srp40 C-terminal" evidence="2">
    <location>
        <begin position="403"/>
        <end position="475"/>
    </location>
</feature>
<dbReference type="InterPro" id="IPR006594">
    <property type="entry name" value="LisH"/>
</dbReference>
<dbReference type="InterPro" id="IPR007718">
    <property type="entry name" value="Srp40_C"/>
</dbReference>
<dbReference type="PANTHER" id="PTHR23216">
    <property type="entry name" value="NUCLEOLAR AND COILED-BODY PHOSPHOPROTEIN 1"/>
    <property type="match status" value="1"/>
</dbReference>
<dbReference type="SMART" id="SM00667">
    <property type="entry name" value="LisH"/>
    <property type="match status" value="1"/>
</dbReference>
<evidence type="ECO:0000313" key="3">
    <source>
        <dbReference type="EMBL" id="KAE8056721.1"/>
    </source>
</evidence>
<accession>A0A5N6R7U6</accession>
<feature type="region of interest" description="Disordered" evidence="1">
    <location>
        <begin position="209"/>
        <end position="401"/>
    </location>
</feature>
<feature type="compositionally biased region" description="Basic residues" evidence="1">
    <location>
        <begin position="312"/>
        <end position="322"/>
    </location>
</feature>
<reference evidence="3 4" key="1">
    <citation type="submission" date="2019-06" db="EMBL/GenBank/DDBJ databases">
        <title>A chromosomal-level reference genome of Carpinus fangiana (Coryloideae, Betulaceae).</title>
        <authorList>
            <person name="Yang X."/>
            <person name="Wang Z."/>
            <person name="Zhang L."/>
            <person name="Hao G."/>
            <person name="Liu J."/>
            <person name="Yang Y."/>
        </authorList>
    </citation>
    <scope>NUCLEOTIDE SEQUENCE [LARGE SCALE GENOMIC DNA]</scope>
    <source>
        <strain evidence="3">Cfa_2016G</strain>
        <tissue evidence="3">Leaf</tissue>
    </source>
</reference>
<dbReference type="PROSITE" id="PS50896">
    <property type="entry name" value="LISH"/>
    <property type="match status" value="1"/>
</dbReference>
<sequence length="481" mass="53191">MPKTLIRENPAVDPSLLALKPRQVLLANLTTMKKPSSGEASSSALTADQKASLLQAVAQFLDRSGFSKTLKKFRSEAQIEKDGQKGSTLDLEEIYHKYLEMWNPSNKEVCNQDKQDTNNEGTSKRDEEHDSTEAVETGSKKNNKISKLSNSNNANEIITNDAAPELNIRSKKTKKSKKISDLLGQGAEQFNTEISKGPAGLIVCVSHMEDEPDKKSKGKKKKKSKSDSGSLVNSVEHPLLESLPGATEEKSVECSRDAQANNSSATAEDKSVKSKGKKKKKDNLEDLETGDVNGNHSKENDCETPDDDMANNKKKSSKKRKRLASEENDLQPVDKKAAEESKRRKVEGLQQSERSEQPAEVNASLGSDGQANGSLEENGEKPAFQKTKNERNGSVEPKTANAFRRIKAEEVIFTDKRLEDNSYWAKDGAESGYGAKAQEILGQVRGRDFRHEKTKKKRGTYRGGQIDLQSHSVKFNYSDEE</sequence>
<feature type="compositionally biased region" description="Basic and acidic residues" evidence="1">
    <location>
        <begin position="332"/>
        <end position="342"/>
    </location>
</feature>
<keyword evidence="4" id="KW-1185">Reference proteome</keyword>
<organism evidence="3 4">
    <name type="scientific">Carpinus fangiana</name>
    <dbReference type="NCBI Taxonomy" id="176857"/>
    <lineage>
        <taxon>Eukaryota</taxon>
        <taxon>Viridiplantae</taxon>
        <taxon>Streptophyta</taxon>
        <taxon>Embryophyta</taxon>
        <taxon>Tracheophyta</taxon>
        <taxon>Spermatophyta</taxon>
        <taxon>Magnoliopsida</taxon>
        <taxon>eudicotyledons</taxon>
        <taxon>Gunneridae</taxon>
        <taxon>Pentapetalae</taxon>
        <taxon>rosids</taxon>
        <taxon>fabids</taxon>
        <taxon>Fagales</taxon>
        <taxon>Betulaceae</taxon>
        <taxon>Carpinus</taxon>
    </lineage>
</organism>
<feature type="compositionally biased region" description="Basic and acidic residues" evidence="1">
    <location>
        <begin position="247"/>
        <end position="256"/>
    </location>
</feature>
<dbReference type="EMBL" id="CM017325">
    <property type="protein sequence ID" value="KAE8056721.1"/>
    <property type="molecule type" value="Genomic_DNA"/>
</dbReference>